<dbReference type="Proteomes" id="UP001186974">
    <property type="component" value="Unassembled WGS sequence"/>
</dbReference>
<dbReference type="EMBL" id="JAWDJW010005242">
    <property type="protein sequence ID" value="KAK3068689.1"/>
    <property type="molecule type" value="Genomic_DNA"/>
</dbReference>
<name>A0ACC3DFT4_9PEZI</name>
<gene>
    <name evidence="1" type="ORF">LTS18_000561</name>
</gene>
<feature type="non-terminal residue" evidence="1">
    <location>
        <position position="1"/>
    </location>
</feature>
<organism evidence="1 2">
    <name type="scientific">Coniosporium uncinatum</name>
    <dbReference type="NCBI Taxonomy" id="93489"/>
    <lineage>
        <taxon>Eukaryota</taxon>
        <taxon>Fungi</taxon>
        <taxon>Dikarya</taxon>
        <taxon>Ascomycota</taxon>
        <taxon>Pezizomycotina</taxon>
        <taxon>Dothideomycetes</taxon>
        <taxon>Dothideomycetes incertae sedis</taxon>
        <taxon>Coniosporium</taxon>
    </lineage>
</organism>
<proteinExistence type="predicted"/>
<evidence type="ECO:0000313" key="2">
    <source>
        <dbReference type="Proteomes" id="UP001186974"/>
    </source>
</evidence>
<sequence>ILAWNGGGSSNYTDIVKKGGYTVANIKEEESFSITIPKIDIHLPEGEDFEHMLESAKHSTVSASKQLKHKFEQISEKIEGVVADELKSFMKELEDNE</sequence>
<accession>A0ACC3DFT4</accession>
<reference evidence="1" key="1">
    <citation type="submission" date="2024-09" db="EMBL/GenBank/DDBJ databases">
        <title>Black Yeasts Isolated from many extreme environments.</title>
        <authorList>
            <person name="Coleine C."/>
            <person name="Stajich J.E."/>
            <person name="Selbmann L."/>
        </authorList>
    </citation>
    <scope>NUCLEOTIDE SEQUENCE</scope>
    <source>
        <strain evidence="1">CCFEE 5737</strain>
    </source>
</reference>
<evidence type="ECO:0000313" key="1">
    <source>
        <dbReference type="EMBL" id="KAK3068689.1"/>
    </source>
</evidence>
<comment type="caution">
    <text evidence="1">The sequence shown here is derived from an EMBL/GenBank/DDBJ whole genome shotgun (WGS) entry which is preliminary data.</text>
</comment>
<keyword evidence="2" id="KW-1185">Reference proteome</keyword>
<protein>
    <submittedName>
        <fullName evidence="1">Uncharacterized protein</fullName>
    </submittedName>
</protein>